<dbReference type="Gene3D" id="3.90.79.10">
    <property type="entry name" value="Nucleoside Triphosphate Pyrophosphohydrolase"/>
    <property type="match status" value="1"/>
</dbReference>
<dbReference type="InterPro" id="IPR015797">
    <property type="entry name" value="NUDIX_hydrolase-like_dom_sf"/>
</dbReference>
<dbReference type="GO" id="GO:0016787">
    <property type="term" value="F:hydrolase activity"/>
    <property type="evidence" value="ECO:0007669"/>
    <property type="project" value="UniProtKB-KW"/>
</dbReference>
<proteinExistence type="predicted"/>
<evidence type="ECO:0000256" key="2">
    <source>
        <dbReference type="ARBA" id="ARBA00022801"/>
    </source>
</evidence>
<dbReference type="EMBL" id="AJAT01000011">
    <property type="protein sequence ID" value="EOL46284.1"/>
    <property type="molecule type" value="Genomic_DNA"/>
</dbReference>
<dbReference type="AlphaFoldDB" id="R3TXD7"/>
<evidence type="ECO:0000256" key="1">
    <source>
        <dbReference type="ARBA" id="ARBA00001946"/>
    </source>
</evidence>
<reference evidence="4 5" key="1">
    <citation type="submission" date="2013-02" db="EMBL/GenBank/DDBJ databases">
        <title>The Genome Sequence of Enterococcus phoeniculicola BAA-412.</title>
        <authorList>
            <consortium name="The Broad Institute Genome Sequencing Platform"/>
            <consortium name="The Broad Institute Genome Sequencing Center for Infectious Disease"/>
            <person name="Earl A.M."/>
            <person name="Gilmore M.S."/>
            <person name="Lebreton F."/>
            <person name="Walker B."/>
            <person name="Young S.K."/>
            <person name="Zeng Q."/>
            <person name="Gargeya S."/>
            <person name="Fitzgerald M."/>
            <person name="Haas B."/>
            <person name="Abouelleil A."/>
            <person name="Alvarado L."/>
            <person name="Arachchi H.M."/>
            <person name="Berlin A.M."/>
            <person name="Chapman S.B."/>
            <person name="Dewar J."/>
            <person name="Goldberg J."/>
            <person name="Griggs A."/>
            <person name="Gujja S."/>
            <person name="Hansen M."/>
            <person name="Howarth C."/>
            <person name="Imamovic A."/>
            <person name="Larimer J."/>
            <person name="McCowan C."/>
            <person name="Murphy C."/>
            <person name="Neiman D."/>
            <person name="Pearson M."/>
            <person name="Priest M."/>
            <person name="Roberts A."/>
            <person name="Saif S."/>
            <person name="Shea T."/>
            <person name="Sisk P."/>
            <person name="Sykes S."/>
            <person name="Wortman J."/>
            <person name="Nusbaum C."/>
            <person name="Birren B."/>
        </authorList>
    </citation>
    <scope>NUCLEOTIDE SEQUENCE [LARGE SCALE GENOMIC DNA]</scope>
    <source>
        <strain evidence="4 5">ATCC BAA-412</strain>
    </source>
</reference>
<sequence length="148" mass="17759">MLKVECLPLLEIEDDKLDFAVIIARYKNKYFFVRHHARETLEIPGGHRELDETIETCAKRELFEETGAVDYRLRPLFIYSVTKGDFTDYGQVFFAEVFKKERQLHHEIIDYQLLKEAPEEWTYPLIQPLLFQEFKKNFESDSYKTIEN</sequence>
<dbReference type="eggNOG" id="COG1051">
    <property type="taxonomic scope" value="Bacteria"/>
</dbReference>
<dbReference type="InterPro" id="IPR014078">
    <property type="entry name" value="Nudix_YtkD"/>
</dbReference>
<dbReference type="HOGENOM" id="CLU_127485_0_0_9"/>
<dbReference type="RefSeq" id="WP_010767761.1">
    <property type="nucleotide sequence ID" value="NZ_ASWE01000002.1"/>
</dbReference>
<dbReference type="PROSITE" id="PS00893">
    <property type="entry name" value="NUDIX_BOX"/>
    <property type="match status" value="1"/>
</dbReference>
<dbReference type="PROSITE" id="PS51462">
    <property type="entry name" value="NUDIX"/>
    <property type="match status" value="1"/>
</dbReference>
<dbReference type="OrthoDB" id="9810648at2"/>
<comment type="caution">
    <text evidence="4">The sequence shown here is derived from an EMBL/GenBank/DDBJ whole genome shotgun (WGS) entry which is preliminary data.</text>
</comment>
<keyword evidence="5" id="KW-1185">Reference proteome</keyword>
<evidence type="ECO:0000313" key="5">
    <source>
        <dbReference type="Proteomes" id="UP000013785"/>
    </source>
</evidence>
<dbReference type="CDD" id="cd04665">
    <property type="entry name" value="NUDIX_RppH"/>
    <property type="match status" value="1"/>
</dbReference>
<dbReference type="InterPro" id="IPR000086">
    <property type="entry name" value="NUDIX_hydrolase_dom"/>
</dbReference>
<dbReference type="PANTHER" id="PTHR43046">
    <property type="entry name" value="GDP-MANNOSE MANNOSYL HYDROLASE"/>
    <property type="match status" value="1"/>
</dbReference>
<organism evidence="4 5">
    <name type="scientific">Enterococcus phoeniculicola ATCC BAA-412</name>
    <dbReference type="NCBI Taxonomy" id="1158610"/>
    <lineage>
        <taxon>Bacteria</taxon>
        <taxon>Bacillati</taxon>
        <taxon>Bacillota</taxon>
        <taxon>Bacilli</taxon>
        <taxon>Lactobacillales</taxon>
        <taxon>Enterococcaceae</taxon>
        <taxon>Enterococcus</taxon>
    </lineage>
</organism>
<comment type="cofactor">
    <cofactor evidence="1">
        <name>Mg(2+)</name>
        <dbReference type="ChEBI" id="CHEBI:18420"/>
    </cofactor>
</comment>
<feature type="domain" description="Nudix hydrolase" evidence="3">
    <location>
        <begin position="14"/>
        <end position="144"/>
    </location>
</feature>
<protein>
    <recommendedName>
        <fullName evidence="3">Nudix hydrolase domain-containing protein</fullName>
    </recommendedName>
</protein>
<dbReference type="Proteomes" id="UP000013785">
    <property type="component" value="Unassembled WGS sequence"/>
</dbReference>
<keyword evidence="2" id="KW-0378">Hydrolase</keyword>
<dbReference type="PATRIC" id="fig|1158610.3.peg.1069"/>
<evidence type="ECO:0000313" key="4">
    <source>
        <dbReference type="EMBL" id="EOL46284.1"/>
    </source>
</evidence>
<dbReference type="STRING" id="154621.RV11_GL000563"/>
<dbReference type="SUPFAM" id="SSF55811">
    <property type="entry name" value="Nudix"/>
    <property type="match status" value="1"/>
</dbReference>
<dbReference type="InterPro" id="IPR020084">
    <property type="entry name" value="NUDIX_hydrolase_CS"/>
</dbReference>
<accession>R3TXD7</accession>
<dbReference type="PANTHER" id="PTHR43046:SF14">
    <property type="entry name" value="MUTT_NUDIX FAMILY PROTEIN"/>
    <property type="match status" value="1"/>
</dbReference>
<dbReference type="Pfam" id="PF00293">
    <property type="entry name" value="NUDIX"/>
    <property type="match status" value="1"/>
</dbReference>
<gene>
    <name evidence="4" type="ORF">UC3_01090</name>
</gene>
<evidence type="ECO:0000259" key="3">
    <source>
        <dbReference type="PROSITE" id="PS51462"/>
    </source>
</evidence>
<name>R3TXD7_9ENTE</name>